<dbReference type="Gene3D" id="3.10.590.10">
    <property type="entry name" value="ph1033 like domains"/>
    <property type="match status" value="2"/>
</dbReference>
<reference evidence="6" key="1">
    <citation type="submission" date="2015-02" db="EMBL/GenBank/DDBJ databases">
        <authorList>
            <person name="Gon?alves P."/>
        </authorList>
    </citation>
    <scope>NUCLEOTIDE SEQUENCE [LARGE SCALE GENOMIC DNA]</scope>
</reference>
<dbReference type="PANTHER" id="PTHR14087:SF7">
    <property type="entry name" value="THYMOCYTE NUCLEAR PROTEIN 1"/>
    <property type="match status" value="1"/>
</dbReference>
<dbReference type="InterPro" id="IPR015947">
    <property type="entry name" value="PUA-like_sf"/>
</dbReference>
<sequence>MGLALSFPITSPFTYTDPSSLCPARATRNHEAKKFLKSQMKVGHLCLFYASNCKLPGVTGIARVIKEGYPDHNAWDPKHPYYDVKSKPDDPTWFMVDVQVGPLLVSLPELLTHLKFPSPPSQFVSRLPHLVPLALLQHLSTLSAPPASLSYLTPSHLAAIADSPLIKRGRLSVQPAGDEFFEAVRTLGENGGFERVLDEIKGAKGKGGKGRGKSKPKAGEQEQGDGEGGEPEGAKADGRAKGRVGAGKRKTRAASKKGHGDHDQEEGDGGEDELEEKAPGRDSRPKRRKT</sequence>
<evidence type="ECO:0000313" key="6">
    <source>
        <dbReference type="Proteomes" id="UP000243876"/>
    </source>
</evidence>
<protein>
    <submittedName>
        <fullName evidence="5">SPOSA6832_03352-mRNA-1:cds</fullName>
    </submittedName>
</protein>
<dbReference type="PANTHER" id="PTHR14087">
    <property type="entry name" value="THYMOCYTE NUCLEAR PROTEIN 1"/>
    <property type="match status" value="1"/>
</dbReference>
<feature type="domain" description="EVE" evidence="4">
    <location>
        <begin position="27"/>
        <end position="184"/>
    </location>
</feature>
<dbReference type="OrthoDB" id="41445at2759"/>
<evidence type="ECO:0000256" key="1">
    <source>
        <dbReference type="ARBA" id="ARBA00004123"/>
    </source>
</evidence>
<dbReference type="Proteomes" id="UP000243876">
    <property type="component" value="Unassembled WGS sequence"/>
</dbReference>
<dbReference type="SUPFAM" id="SSF88697">
    <property type="entry name" value="PUA domain-like"/>
    <property type="match status" value="1"/>
</dbReference>
<feature type="compositionally biased region" description="Acidic residues" evidence="3">
    <location>
        <begin position="263"/>
        <end position="275"/>
    </location>
</feature>
<feature type="compositionally biased region" description="Basic residues" evidence="3">
    <location>
        <begin position="203"/>
        <end position="216"/>
    </location>
</feature>
<dbReference type="Pfam" id="PF01878">
    <property type="entry name" value="EVE"/>
    <property type="match status" value="1"/>
</dbReference>
<feature type="compositionally biased region" description="Basic residues" evidence="3">
    <location>
        <begin position="246"/>
        <end position="259"/>
    </location>
</feature>
<keyword evidence="2" id="KW-0539">Nucleus</keyword>
<feature type="non-terminal residue" evidence="5">
    <location>
        <position position="1"/>
    </location>
</feature>
<dbReference type="EMBL" id="CENE01000016">
    <property type="protein sequence ID" value="CEQ41620.1"/>
    <property type="molecule type" value="Genomic_DNA"/>
</dbReference>
<comment type="subcellular location">
    <subcellularLocation>
        <location evidence="1">Nucleus</location>
    </subcellularLocation>
</comment>
<organism evidence="5 6">
    <name type="scientific">Sporidiobolus salmonicolor</name>
    <name type="common">Yeast-like fungus</name>
    <name type="synonym">Sporobolomyces salmonicolor</name>
    <dbReference type="NCBI Taxonomy" id="5005"/>
    <lineage>
        <taxon>Eukaryota</taxon>
        <taxon>Fungi</taxon>
        <taxon>Dikarya</taxon>
        <taxon>Basidiomycota</taxon>
        <taxon>Pucciniomycotina</taxon>
        <taxon>Microbotryomycetes</taxon>
        <taxon>Sporidiobolales</taxon>
        <taxon>Sporidiobolaceae</taxon>
        <taxon>Sporobolomyces</taxon>
    </lineage>
</organism>
<dbReference type="CDD" id="cd21133">
    <property type="entry name" value="EVE"/>
    <property type="match status" value="1"/>
</dbReference>
<proteinExistence type="predicted"/>
<evidence type="ECO:0000256" key="2">
    <source>
        <dbReference type="ARBA" id="ARBA00023242"/>
    </source>
</evidence>
<dbReference type="AlphaFoldDB" id="A0A0D6EPT4"/>
<dbReference type="InterPro" id="IPR052181">
    <property type="entry name" value="5hmC_binding"/>
</dbReference>
<evidence type="ECO:0000259" key="4">
    <source>
        <dbReference type="Pfam" id="PF01878"/>
    </source>
</evidence>
<dbReference type="InterPro" id="IPR002740">
    <property type="entry name" value="EVE_domain"/>
</dbReference>
<dbReference type="InterPro" id="IPR047197">
    <property type="entry name" value="THYN1-like_EVE"/>
</dbReference>
<name>A0A0D6EPT4_SPOSA</name>
<dbReference type="GO" id="GO:0005634">
    <property type="term" value="C:nucleus"/>
    <property type="evidence" value="ECO:0007669"/>
    <property type="project" value="UniProtKB-SubCell"/>
</dbReference>
<gene>
    <name evidence="5" type="primary">SPOSA6832_03352</name>
</gene>
<evidence type="ECO:0000313" key="5">
    <source>
        <dbReference type="EMBL" id="CEQ41620.1"/>
    </source>
</evidence>
<accession>A0A0D6EPT4</accession>
<evidence type="ECO:0000256" key="3">
    <source>
        <dbReference type="SAM" id="MobiDB-lite"/>
    </source>
</evidence>
<feature type="region of interest" description="Disordered" evidence="3">
    <location>
        <begin position="198"/>
        <end position="290"/>
    </location>
</feature>
<keyword evidence="6" id="KW-1185">Reference proteome</keyword>